<accession>A0AA42IGI2</accession>
<dbReference type="GO" id="GO:0008757">
    <property type="term" value="F:S-adenosylmethionine-dependent methyltransferase activity"/>
    <property type="evidence" value="ECO:0007669"/>
    <property type="project" value="InterPro"/>
</dbReference>
<dbReference type="InterPro" id="IPR029063">
    <property type="entry name" value="SAM-dependent_MTases_sf"/>
</dbReference>
<dbReference type="SUPFAM" id="SSF53335">
    <property type="entry name" value="S-adenosyl-L-methionine-dependent methyltransferases"/>
    <property type="match status" value="1"/>
</dbReference>
<protein>
    <submittedName>
        <fullName evidence="2">Class I SAM-dependent methyltransferase</fullName>
    </submittedName>
</protein>
<evidence type="ECO:0000313" key="3">
    <source>
        <dbReference type="Proteomes" id="UP001159329"/>
    </source>
</evidence>
<feature type="domain" description="Methyltransferase type 11" evidence="1">
    <location>
        <begin position="47"/>
        <end position="143"/>
    </location>
</feature>
<dbReference type="AlphaFoldDB" id="A0AA42IGI2"/>
<comment type="caution">
    <text evidence="2">The sequence shown here is derived from an EMBL/GenBank/DDBJ whole genome shotgun (WGS) entry which is preliminary data.</text>
</comment>
<reference evidence="2" key="1">
    <citation type="submission" date="2022-09" db="EMBL/GenBank/DDBJ databases">
        <title>Intensive care unit water sources are persistently colonized with multi-drug resistant bacteria and are the site of extensive horizontal gene transfer of antibiotic resistance genes.</title>
        <authorList>
            <person name="Diorio-Toth L."/>
        </authorList>
    </citation>
    <scope>NUCLEOTIDE SEQUENCE</scope>
    <source>
        <strain evidence="2">GD04005</strain>
    </source>
</reference>
<dbReference type="PANTHER" id="PTHR43591">
    <property type="entry name" value="METHYLTRANSFERASE"/>
    <property type="match status" value="1"/>
</dbReference>
<dbReference type="InterPro" id="IPR013216">
    <property type="entry name" value="Methyltransf_11"/>
</dbReference>
<name>A0AA42IGI2_9GAMM</name>
<dbReference type="PANTHER" id="PTHR43591:SF24">
    <property type="entry name" value="2-METHOXY-6-POLYPRENYL-1,4-BENZOQUINOL METHYLASE, MITOCHONDRIAL"/>
    <property type="match status" value="1"/>
</dbReference>
<keyword evidence="2" id="KW-0489">Methyltransferase</keyword>
<keyword evidence="2" id="KW-0808">Transferase</keyword>
<organism evidence="2 3">
    <name type="scientific">Acinetobacter courvalinii</name>
    <dbReference type="NCBI Taxonomy" id="280147"/>
    <lineage>
        <taxon>Bacteria</taxon>
        <taxon>Pseudomonadati</taxon>
        <taxon>Pseudomonadota</taxon>
        <taxon>Gammaproteobacteria</taxon>
        <taxon>Moraxellales</taxon>
        <taxon>Moraxellaceae</taxon>
        <taxon>Acinetobacter</taxon>
    </lineage>
</organism>
<sequence length="253" mass="28989">MSTQHQINQQQYQDKSQAYLTSSVHAQGIEFQKMQQLIQAHQFKTVLDLGCGGGHVSYQIAPLVDQVTAYDLTPSMVELVAQQAQQKGFDHVMAVQGAAEALPFAEQSFDCVISRYSAHHWQNVAQAMAEIRRVLAPQGKVIMVDILGNSNPVMDTFFQTIESIRDPSHVRNYSLQEWMHFAECAGFRIECVEKQYLELEFQSWTERMQTPEYAVQTIRDLQHKVSDQTRQYYQIQADGSFRSEVMYLVLSRA</sequence>
<dbReference type="CDD" id="cd02440">
    <property type="entry name" value="AdoMet_MTases"/>
    <property type="match status" value="1"/>
</dbReference>
<evidence type="ECO:0000313" key="2">
    <source>
        <dbReference type="EMBL" id="MDH0564981.1"/>
    </source>
</evidence>
<dbReference type="EMBL" id="JAOEEO010000005">
    <property type="protein sequence ID" value="MDH0564981.1"/>
    <property type="molecule type" value="Genomic_DNA"/>
</dbReference>
<dbReference type="Proteomes" id="UP001159329">
    <property type="component" value="Unassembled WGS sequence"/>
</dbReference>
<dbReference type="Pfam" id="PF08241">
    <property type="entry name" value="Methyltransf_11"/>
    <property type="match status" value="1"/>
</dbReference>
<dbReference type="Gene3D" id="3.40.50.150">
    <property type="entry name" value="Vaccinia Virus protein VP39"/>
    <property type="match status" value="1"/>
</dbReference>
<evidence type="ECO:0000259" key="1">
    <source>
        <dbReference type="Pfam" id="PF08241"/>
    </source>
</evidence>
<dbReference type="GO" id="GO:0032259">
    <property type="term" value="P:methylation"/>
    <property type="evidence" value="ECO:0007669"/>
    <property type="project" value="UniProtKB-KW"/>
</dbReference>
<proteinExistence type="predicted"/>
<dbReference type="RefSeq" id="WP_279696599.1">
    <property type="nucleotide sequence ID" value="NZ_JAOEEO010000005.1"/>
</dbReference>
<gene>
    <name evidence="2" type="ORF">N7644_15030</name>
</gene>